<accession>A0A0C1JKG9</accession>
<dbReference type="EMBL" id="JSAN01000072">
    <property type="protein sequence ID" value="KIC71785.1"/>
    <property type="molecule type" value="Genomic_DNA"/>
</dbReference>
<gene>
    <name evidence="1" type="ORF">DB44_CZ00020</name>
</gene>
<evidence type="ECO:0000313" key="2">
    <source>
        <dbReference type="Proteomes" id="UP000031465"/>
    </source>
</evidence>
<protein>
    <submittedName>
        <fullName evidence="1">Uncharacterized protein</fullName>
    </submittedName>
</protein>
<evidence type="ECO:0000313" key="1">
    <source>
        <dbReference type="EMBL" id="KIC71785.1"/>
    </source>
</evidence>
<comment type="caution">
    <text evidence="1">The sequence shown here is derived from an EMBL/GenBank/DDBJ whole genome shotgun (WGS) entry which is preliminary data.</text>
</comment>
<proteinExistence type="predicted"/>
<organism evidence="1 2">
    <name type="scientific">Candidatus Protochlamydia amoebophila</name>
    <dbReference type="NCBI Taxonomy" id="362787"/>
    <lineage>
        <taxon>Bacteria</taxon>
        <taxon>Pseudomonadati</taxon>
        <taxon>Chlamydiota</taxon>
        <taxon>Chlamydiia</taxon>
        <taxon>Parachlamydiales</taxon>
        <taxon>Parachlamydiaceae</taxon>
        <taxon>Candidatus Protochlamydia</taxon>
    </lineage>
</organism>
<reference evidence="1 2" key="1">
    <citation type="journal article" date="2014" name="Mol. Biol. Evol.">
        <title>Massive expansion of Ubiquitination-related gene families within the Chlamydiae.</title>
        <authorList>
            <person name="Domman D."/>
            <person name="Collingro A."/>
            <person name="Lagkouvardos I."/>
            <person name="Gehre L."/>
            <person name="Weinmaier T."/>
            <person name="Rattei T."/>
            <person name="Subtil A."/>
            <person name="Horn M."/>
        </authorList>
    </citation>
    <scope>NUCLEOTIDE SEQUENCE [LARGE SCALE GENOMIC DNA]</scope>
    <source>
        <strain evidence="1 2">EI2</strain>
    </source>
</reference>
<dbReference type="PATRIC" id="fig|362787.3.peg.1192"/>
<dbReference type="AlphaFoldDB" id="A0A0C1JKG9"/>
<dbReference type="Proteomes" id="UP000031465">
    <property type="component" value="Unassembled WGS sequence"/>
</dbReference>
<name>A0A0C1JKG9_9BACT</name>
<sequence>MIGDITFPVASLMRKTRRPCDHIFRSVTKHFVENSLTDQNIVKILKKILVYFQKTIYQQQMDAEEDNVFLSSKILDEFDANDLVKLLVILAENMVPQAGFKKYLFHPKSPKSSRCPARNHLKTTLKYLFPKLVGYSSFVQLTSKAFFPMFCLIQEHQDICEGILLIDSKVLTVCLRQTCLFPSCL</sequence>